<feature type="domain" description="Helicase C-terminal" evidence="4">
    <location>
        <begin position="1017"/>
        <end position="1170"/>
    </location>
</feature>
<evidence type="ECO:0000259" key="4">
    <source>
        <dbReference type="PROSITE" id="PS51194"/>
    </source>
</evidence>
<evidence type="ECO:0000256" key="1">
    <source>
        <dbReference type="ARBA" id="ARBA00022741"/>
    </source>
</evidence>
<comment type="caution">
    <text evidence="5">The sequence shown here is derived from an EMBL/GenBank/DDBJ whole genome shotgun (WGS) entry which is preliminary data.</text>
</comment>
<keyword evidence="5" id="KW-0378">Hydrolase</keyword>
<evidence type="ECO:0000313" key="5">
    <source>
        <dbReference type="EMBL" id="MDN0025798.1"/>
    </source>
</evidence>
<evidence type="ECO:0000313" key="6">
    <source>
        <dbReference type="Proteomes" id="UP001168478"/>
    </source>
</evidence>
<dbReference type="Gene3D" id="3.40.50.300">
    <property type="entry name" value="P-loop containing nucleotide triphosphate hydrolases"/>
    <property type="match status" value="2"/>
</dbReference>
<accession>A0AAW7JNF3</accession>
<keyword evidence="1" id="KW-0547">Nucleotide-binding</keyword>
<evidence type="ECO:0000256" key="2">
    <source>
        <dbReference type="ARBA" id="ARBA00022840"/>
    </source>
</evidence>
<dbReference type="PANTHER" id="PTHR47957:SF3">
    <property type="entry name" value="ATP-DEPENDENT HELICASE HRQ1"/>
    <property type="match status" value="1"/>
</dbReference>
<dbReference type="SUPFAM" id="SSF52540">
    <property type="entry name" value="P-loop containing nucleoside triphosphate hydrolases"/>
    <property type="match status" value="2"/>
</dbReference>
<dbReference type="GO" id="GO:0036297">
    <property type="term" value="P:interstrand cross-link repair"/>
    <property type="evidence" value="ECO:0007669"/>
    <property type="project" value="TreeGrafter"/>
</dbReference>
<feature type="domain" description="Helicase ATP-binding" evidence="3">
    <location>
        <begin position="105"/>
        <end position="335"/>
    </location>
</feature>
<dbReference type="PANTHER" id="PTHR47957">
    <property type="entry name" value="ATP-DEPENDENT HELICASE HRQ1"/>
    <property type="match status" value="1"/>
</dbReference>
<sequence length="2090" mass="239014">MIFAKMYKENRNAVERALRAMWCGEAGNESQNAYATQLREVIKDLFAPKKAVPVVQCMNSYVSVHSVSGEEARATVGTLWDKPKPKSYDPYEHQYQCWKTLLQEKSEDGKPMSICVTTGTGSGKTECFMMPLVHDLEGQNVHDQIQALFLYPLNALMEDQKERLEELLQGTHLTYTVYNGDLPEDEPAPNSHSEEANRLRRRIDQIRGGYDVKDENGNVIDHRYRFPKILYTRKMVRKNPPNILLTNPTMLEYILLRKKDEKLTNPELKSLKWIAIDETHTYTGAGAAELAMLLRRVLLAFGVDATDLHFATSSATFGNGADPEREEDQLRDFISGITGTKKNQVRVIGGKRVGEGCIPEGEDHEKWDKLFRNEFVSLDNLFEGNASIEEKLAELDKMCERVPIVNGVPLMKAKVHYFYRVPNNGLYVKLTEHENGAFKIYSMNTIEDKDENEVPLLELSRCKHCGEYVALAKVNMQPGDNFGKYEALDRDDSDMFDLEETDDDADMKYVIMGLTKESVSGGDNNQAFNVLNGKLVSVADSDVEGKWHLIGNTHCCCPHCSSKLTTKKDLDEEEDADEDLESAYLQKFRMSADFISRMMAPSVLDQLATGESTDKEKIVLHEGQQYISFADSRQLAAKATLKQNLEQERMWLYSTIYHEMCRRKAQEPAIEKKIKELREKLRSDDTDEDEFDLITAQVKKLRKQIKGYMEWKEIVDLLKKNKYTPVFCAQFIKRSGDSEELENGNIKPAMIEKYIYSIMVMYLTYRPTTAAAPETMGLFLPHYPQLDKIELPNAVERFNDLIKEDKNKITKDDWHNLIQVFMDYNVRVNQSIYLKISDDNPLDIFSCERFATEKPRRRPVSKPKMEQNKINRTRVVRMLSGLLVRDDKTLKLNDVQKIYFSQISDVIDALWLDVTNSNNKLLELSVHWDAEDRSFAPDRDNALRFNVFNMSFKLYEDMYLCDVNSSASIRPAKCLRPIENNFKGFAPYLVANNPVELSEDMHQVCEPFPYYDGCGVNVDKKIIDEWAKEKRSLLWNNKLWGEEGVFSDRLEDIHLMPNLFIQAEHTAQVDKVVSREVQNDFKDHTINILACSTTMEMGVDLGNLEVVMLTSVPPQPSNYKQRAGRSGRNNKVSSACITLCGSDAIGLRTLFNPLENIINRPVKVPMVDLMSPQVVQRHANSYLIRAFGVFRDGDDGGKLTQTVSNYYTTFVLRNVEGRLKVYDSENNEKGPKDGLGDEKDSMYEQFNRQCSLRLDDVVRKELQQLLAGTCFDGHEDYVVQQARANNERCYQELNLKLEDYRLAASGDVSDKFLTKLNMQYLEVLNNRLLNYWATSRFTPNANMPVNVLTLDLNTTGKKDFFTPSTSSNPSYGLREAISQYAPGNNIVVDGVAYIVRGIEFANMYQGVRTFKQIYRNSEVCVVNDASLSDKRRWDVNDKEGLELIQPVGFIPDMNEEKSRIMETNKFTRVSAQLIDTNDWKNTVAEPHLFSVRSNRDTGNAKILYYNEGIGYGYCFCSRCGRMVLETEVANKDDVLNKLPQDFNPRRPKTPDKPLYHYAIAGKDMRKHCGGSNNKDVVKRNVIIGDLVLTDYAEIRIRHKGKKYWIKSRGDEESLLFTLGIVFTQSLADILGKERGAVDFAIMPNGHICVFDTNPGGAGYANQMASIPLMKDVIQASKALLENAKVKKSKDMLLDKFTLRFMRYVDIDAALNWIKEEEDSCEHLPEPINSLFPLASETSVVNLERAFAASSQEAVLFVNYDKSAWDYEGTENGWCNTFLDYFISRRNMTTFCVLNNGKSMPEPILEMLRNIKGWAKNLKQMDNPFDEKEIYPLAYIDGILYFANDAEYATLNNKWGNSTVYCARVDDISISAKTIDTSYKDSTKVFKLEGEDAVTIRTKELGGIIQNHSEGIIEQFIEHCKQNSQDLKIIYQDEHLKSVMGMVLTLQTIEYLVKQINKDFTLEFWVERYEDHNFKGSITANLENNSIRDQMLSDLTEGWMYALDRDHNINGTLIPIESKEHNKLTHWRVLSIECAGKTLEIYPDGGFANGWNLNKSMGVNPKYFKLDNTDTTDNIGVYRSKDIKFDVTISG</sequence>
<dbReference type="PROSITE" id="PS51192">
    <property type="entry name" value="HELICASE_ATP_BIND_1"/>
    <property type="match status" value="1"/>
</dbReference>
<dbReference type="EMBL" id="JAUEIF010000009">
    <property type="protein sequence ID" value="MDN0025798.1"/>
    <property type="molecule type" value="Genomic_DNA"/>
</dbReference>
<dbReference type="InterPro" id="IPR001650">
    <property type="entry name" value="Helicase_C-like"/>
</dbReference>
<reference evidence="5" key="2">
    <citation type="submission" date="2023-08" db="EMBL/GenBank/DDBJ databases">
        <title>Identification and characterization of horizontal gene transfer across gut microbiota members of farm animals based on homology search.</title>
        <authorList>
            <person name="Schwarzerova J."/>
            <person name="Nykrynova M."/>
            <person name="Jureckova K."/>
            <person name="Cejkova D."/>
            <person name="Rychlik I."/>
        </authorList>
    </citation>
    <scope>NUCLEOTIDE SEQUENCE</scope>
    <source>
        <strain evidence="5">ET15</strain>
    </source>
</reference>
<dbReference type="CDD" id="cd21372">
    <property type="entry name" value="cwf21_CWC21-like"/>
    <property type="match status" value="1"/>
</dbReference>
<dbReference type="SMART" id="SM00487">
    <property type="entry name" value="DEXDc"/>
    <property type="match status" value="1"/>
</dbReference>
<dbReference type="GO" id="GO:0006289">
    <property type="term" value="P:nucleotide-excision repair"/>
    <property type="evidence" value="ECO:0007669"/>
    <property type="project" value="TreeGrafter"/>
</dbReference>
<dbReference type="InterPro" id="IPR011545">
    <property type="entry name" value="DEAD/DEAH_box_helicase_dom"/>
</dbReference>
<dbReference type="SMART" id="SM00490">
    <property type="entry name" value="HELICc"/>
    <property type="match status" value="1"/>
</dbReference>
<dbReference type="GO" id="GO:0005524">
    <property type="term" value="F:ATP binding"/>
    <property type="evidence" value="ECO:0007669"/>
    <property type="project" value="UniProtKB-KW"/>
</dbReference>
<dbReference type="Pfam" id="PF00270">
    <property type="entry name" value="DEAD"/>
    <property type="match status" value="1"/>
</dbReference>
<protein>
    <submittedName>
        <fullName evidence="5">DEAD/DEAH box helicase</fullName>
    </submittedName>
</protein>
<dbReference type="RefSeq" id="WP_289836557.1">
    <property type="nucleotide sequence ID" value="NZ_JAUEIF010000009.1"/>
</dbReference>
<reference evidence="5" key="1">
    <citation type="submission" date="2023-06" db="EMBL/GenBank/DDBJ databases">
        <authorList>
            <person name="Zeman M."/>
            <person name="Kubasova T."/>
            <person name="Jahodarova E."/>
            <person name="Nykrynova M."/>
            <person name="Rychlik I."/>
        </authorList>
    </citation>
    <scope>NUCLEOTIDE SEQUENCE</scope>
    <source>
        <strain evidence="5">ET15</strain>
    </source>
</reference>
<dbReference type="GO" id="GO:0003676">
    <property type="term" value="F:nucleic acid binding"/>
    <property type="evidence" value="ECO:0007669"/>
    <property type="project" value="InterPro"/>
</dbReference>
<gene>
    <name evidence="5" type="ORF">QVN84_09755</name>
</gene>
<dbReference type="GO" id="GO:0043138">
    <property type="term" value="F:3'-5' DNA helicase activity"/>
    <property type="evidence" value="ECO:0007669"/>
    <property type="project" value="TreeGrafter"/>
</dbReference>
<dbReference type="Proteomes" id="UP001168478">
    <property type="component" value="Unassembled WGS sequence"/>
</dbReference>
<dbReference type="Pfam" id="PF00271">
    <property type="entry name" value="Helicase_C"/>
    <property type="match status" value="1"/>
</dbReference>
<dbReference type="InterPro" id="IPR027417">
    <property type="entry name" value="P-loop_NTPase"/>
</dbReference>
<dbReference type="InterPro" id="IPR014001">
    <property type="entry name" value="Helicase_ATP-bd"/>
</dbReference>
<keyword evidence="5" id="KW-0347">Helicase</keyword>
<evidence type="ECO:0000259" key="3">
    <source>
        <dbReference type="PROSITE" id="PS51192"/>
    </source>
</evidence>
<organism evidence="5 6">
    <name type="scientific">Leyella lascolaii</name>
    <dbReference type="NCBI Taxonomy" id="1776379"/>
    <lineage>
        <taxon>Bacteria</taxon>
        <taxon>Pseudomonadati</taxon>
        <taxon>Bacteroidota</taxon>
        <taxon>Bacteroidia</taxon>
        <taxon>Bacteroidales</taxon>
        <taxon>Prevotellaceae</taxon>
        <taxon>Leyella</taxon>
    </lineage>
</organism>
<proteinExistence type="predicted"/>
<name>A0AAW7JNF3_9BACT</name>
<dbReference type="PROSITE" id="PS51194">
    <property type="entry name" value="HELICASE_CTER"/>
    <property type="match status" value="1"/>
</dbReference>
<keyword evidence="2" id="KW-0067">ATP-binding</keyword>